<dbReference type="SMART" id="SM00404">
    <property type="entry name" value="PTPc_motif"/>
    <property type="match status" value="1"/>
</dbReference>
<name>A0A6A6PVQ1_9PEZI</name>
<dbReference type="EC" id="3.1.3.48" evidence="4"/>
<dbReference type="GeneID" id="54476333"/>
<dbReference type="GO" id="GO:0005737">
    <property type="term" value="C:cytoplasm"/>
    <property type="evidence" value="ECO:0007669"/>
    <property type="project" value="UniProtKB-SubCell"/>
</dbReference>
<keyword evidence="6" id="KW-0597">Phosphoprotein</keyword>
<evidence type="ECO:0000256" key="7">
    <source>
        <dbReference type="ARBA" id="ARBA00022618"/>
    </source>
</evidence>
<evidence type="ECO:0000256" key="8">
    <source>
        <dbReference type="ARBA" id="ARBA00022776"/>
    </source>
</evidence>
<feature type="compositionally biased region" description="Low complexity" evidence="14">
    <location>
        <begin position="677"/>
        <end position="687"/>
    </location>
</feature>
<evidence type="ECO:0000256" key="9">
    <source>
        <dbReference type="ARBA" id="ARBA00022801"/>
    </source>
</evidence>
<keyword evidence="7" id="KW-0132">Cell division</keyword>
<feature type="region of interest" description="Disordered" evidence="14">
    <location>
        <begin position="445"/>
        <end position="477"/>
    </location>
</feature>
<dbReference type="GO" id="GO:0005730">
    <property type="term" value="C:nucleolus"/>
    <property type="evidence" value="ECO:0007669"/>
    <property type="project" value="UniProtKB-ARBA"/>
</dbReference>
<feature type="region of interest" description="Disordered" evidence="14">
    <location>
        <begin position="72"/>
        <end position="100"/>
    </location>
</feature>
<comment type="subcellular location">
    <subcellularLocation>
        <location evidence="2">Cytoplasm</location>
    </subcellularLocation>
    <subcellularLocation>
        <location evidence="1">Nucleus</location>
    </subcellularLocation>
</comment>
<gene>
    <name evidence="17" type="ORF">BDY17DRAFT_309425</name>
</gene>
<evidence type="ECO:0000256" key="1">
    <source>
        <dbReference type="ARBA" id="ARBA00004123"/>
    </source>
</evidence>
<evidence type="ECO:0000259" key="16">
    <source>
        <dbReference type="PROSITE" id="PS50056"/>
    </source>
</evidence>
<dbReference type="GO" id="GO:0033554">
    <property type="term" value="P:cellular response to stress"/>
    <property type="evidence" value="ECO:0007669"/>
    <property type="project" value="UniProtKB-ARBA"/>
</dbReference>
<dbReference type="Pfam" id="PF14671">
    <property type="entry name" value="DSPn"/>
    <property type="match status" value="1"/>
</dbReference>
<feature type="compositionally biased region" description="Polar residues" evidence="14">
    <location>
        <begin position="445"/>
        <end position="467"/>
    </location>
</feature>
<dbReference type="PROSITE" id="PS50054">
    <property type="entry name" value="TYR_PHOSPHATASE_DUAL"/>
    <property type="match status" value="1"/>
</dbReference>
<dbReference type="GO" id="GO:0005816">
    <property type="term" value="C:spindle pole body"/>
    <property type="evidence" value="ECO:0007669"/>
    <property type="project" value="UniProtKB-ARBA"/>
</dbReference>
<dbReference type="InterPro" id="IPR020422">
    <property type="entry name" value="TYR_PHOSPHATASE_DUAL_dom"/>
</dbReference>
<keyword evidence="8" id="KW-0498">Mitosis</keyword>
<evidence type="ECO:0000256" key="14">
    <source>
        <dbReference type="SAM" id="MobiDB-lite"/>
    </source>
</evidence>
<dbReference type="GO" id="GO:0004725">
    <property type="term" value="F:protein tyrosine phosphatase activity"/>
    <property type="evidence" value="ECO:0007669"/>
    <property type="project" value="UniProtKB-EC"/>
</dbReference>
<dbReference type="EMBL" id="MU001634">
    <property type="protein sequence ID" value="KAF2484112.1"/>
    <property type="molecule type" value="Genomic_DNA"/>
</dbReference>
<dbReference type="GO" id="GO:0051321">
    <property type="term" value="P:meiotic cell cycle"/>
    <property type="evidence" value="ECO:0007669"/>
    <property type="project" value="UniProtKB-KW"/>
</dbReference>
<feature type="compositionally biased region" description="Basic residues" evidence="14">
    <location>
        <begin position="80"/>
        <end position="90"/>
    </location>
</feature>
<dbReference type="Gene3D" id="3.90.190.10">
    <property type="entry name" value="Protein tyrosine phosphatase superfamily"/>
    <property type="match status" value="2"/>
</dbReference>
<feature type="compositionally biased region" description="Polar residues" evidence="14">
    <location>
        <begin position="607"/>
        <end position="616"/>
    </location>
</feature>
<proteinExistence type="inferred from homology"/>
<keyword evidence="9" id="KW-0378">Hydrolase</keyword>
<dbReference type="GO" id="GO:0032954">
    <property type="term" value="P:regulation of cytokinetic process"/>
    <property type="evidence" value="ECO:0007669"/>
    <property type="project" value="UniProtKB-ARBA"/>
</dbReference>
<dbReference type="Pfam" id="PF00782">
    <property type="entry name" value="DSPc"/>
    <property type="match status" value="1"/>
</dbReference>
<dbReference type="InterPro" id="IPR000387">
    <property type="entry name" value="Tyr_Pase_dom"/>
</dbReference>
<dbReference type="GO" id="GO:0007096">
    <property type="term" value="P:regulation of exit from mitosis"/>
    <property type="evidence" value="ECO:0007669"/>
    <property type="project" value="UniProtKB-ARBA"/>
</dbReference>
<dbReference type="RefSeq" id="XP_033590682.1">
    <property type="nucleotide sequence ID" value="XM_033735331.1"/>
</dbReference>
<evidence type="ECO:0000256" key="5">
    <source>
        <dbReference type="ARBA" id="ARBA00022490"/>
    </source>
</evidence>
<dbReference type="InterPro" id="IPR029021">
    <property type="entry name" value="Prot-tyrosine_phosphatase-like"/>
</dbReference>
<dbReference type="CDD" id="cd17657">
    <property type="entry name" value="CDC14_N"/>
    <property type="match status" value="1"/>
</dbReference>
<evidence type="ECO:0000256" key="2">
    <source>
        <dbReference type="ARBA" id="ARBA00004496"/>
    </source>
</evidence>
<comment type="similarity">
    <text evidence="3">Belongs to the protein-tyrosine phosphatase family. Non-receptor class CDC14 subfamily.</text>
</comment>
<sequence>MPHSPRQSTSAEVPAVTSYGQVIEYIQGTPSQHSTMAALVGPSLPEPIANMPLLPFSDCLYLASYTHPPDENTPFPYPSKAHRSPTRRSSKAPSGPQAVSGEVQKLPPFYFSIDRHLLYNAFHADFGPLHIGHLYRYAVQLHDVLGRPDNKNRPVVFWSSADSRSRANAACILATYMVLIQNWPPHLALAPISQMDPPCMPFRDAGYSQADYALTIQDVVYGVWKAKEEGLVCLKDFSLEEYERFERVDMGDFNWITPDFLAFASPQHQPTRVIQPHEAAYAQLPRSISALNRDKNLPMPFKNVLGHFAERGIGLVVRLNSELYSPSYFTALGIKHLDMIFDDGTCPPLNLVRKFIGLAQATIAKQRGIAVHCKAGLGRTGCLIGAYLIYQYGFTANEVIAFMRFMRPGMVVGPQQHWLHLNQGTFREWWFEDTLKEKIMATMQPATPTRLHNSSNRRLASNGQTFTPPHGDRHVSSPRRAALGEITNNEHQAASATTTSYTSSDDLKASIGVADENLPAPTPGQPRKTNKIFGARRVMTENQQPFDIKPDTEIVSMQRSTLSVDPNDTTEDYALRMLGRKASQSPASRSGKRRAISCTTTTTTTTQWDGLTSAENSDAENRPASVEGLLDAASPSRTKTPSQRKSGNGIGSLSISKRSSPSRRSTDGKTSVRKTSGRVGSVGASVVRPHKAS</sequence>
<evidence type="ECO:0000256" key="4">
    <source>
        <dbReference type="ARBA" id="ARBA00013064"/>
    </source>
</evidence>
<dbReference type="GO" id="GO:0051301">
    <property type="term" value="P:cell division"/>
    <property type="evidence" value="ECO:0007669"/>
    <property type="project" value="UniProtKB-KW"/>
</dbReference>
<dbReference type="GO" id="GO:0000278">
    <property type="term" value="P:mitotic cell cycle"/>
    <property type="evidence" value="ECO:0007669"/>
    <property type="project" value="UniProtKB-ARBA"/>
</dbReference>
<dbReference type="CDD" id="cd14499">
    <property type="entry name" value="CDC14_C"/>
    <property type="match status" value="1"/>
</dbReference>
<dbReference type="OrthoDB" id="5632at2759"/>
<dbReference type="PANTHER" id="PTHR23339">
    <property type="entry name" value="TYROSINE SPECIFIC PROTEIN PHOSPHATASE AND DUAL SPECIFICITY PROTEIN PHOSPHATASE"/>
    <property type="match status" value="1"/>
</dbReference>
<keyword evidence="12" id="KW-0469">Meiosis</keyword>
<dbReference type="SMART" id="SM00195">
    <property type="entry name" value="DSPc"/>
    <property type="match status" value="1"/>
</dbReference>
<keyword evidence="5" id="KW-0963">Cytoplasm</keyword>
<reference evidence="17" key="1">
    <citation type="journal article" date="2020" name="Stud. Mycol.">
        <title>101 Dothideomycetes genomes: a test case for predicting lifestyles and emergence of pathogens.</title>
        <authorList>
            <person name="Haridas S."/>
            <person name="Albert R."/>
            <person name="Binder M."/>
            <person name="Bloem J."/>
            <person name="Labutti K."/>
            <person name="Salamov A."/>
            <person name="Andreopoulos B."/>
            <person name="Baker S."/>
            <person name="Barry K."/>
            <person name="Bills G."/>
            <person name="Bluhm B."/>
            <person name="Cannon C."/>
            <person name="Castanera R."/>
            <person name="Culley D."/>
            <person name="Daum C."/>
            <person name="Ezra D."/>
            <person name="Gonzalez J."/>
            <person name="Henrissat B."/>
            <person name="Kuo A."/>
            <person name="Liang C."/>
            <person name="Lipzen A."/>
            <person name="Lutzoni F."/>
            <person name="Magnuson J."/>
            <person name="Mondo S."/>
            <person name="Nolan M."/>
            <person name="Ohm R."/>
            <person name="Pangilinan J."/>
            <person name="Park H.-J."/>
            <person name="Ramirez L."/>
            <person name="Alfaro M."/>
            <person name="Sun H."/>
            <person name="Tritt A."/>
            <person name="Yoshinaga Y."/>
            <person name="Zwiers L.-H."/>
            <person name="Turgeon B."/>
            <person name="Goodwin S."/>
            <person name="Spatafora J."/>
            <person name="Crous P."/>
            <person name="Grigoriev I."/>
        </authorList>
    </citation>
    <scope>NUCLEOTIDE SEQUENCE</scope>
    <source>
        <strain evidence="17">CBS 113389</strain>
    </source>
</reference>
<evidence type="ECO:0000313" key="18">
    <source>
        <dbReference type="Proteomes" id="UP000799767"/>
    </source>
</evidence>
<evidence type="ECO:0000256" key="12">
    <source>
        <dbReference type="ARBA" id="ARBA00023254"/>
    </source>
</evidence>
<dbReference type="FunFam" id="3.90.190.10:FF:000038">
    <property type="entry name" value="Tyrosine-protein phosphatase CDC14"/>
    <property type="match status" value="1"/>
</dbReference>
<feature type="domain" description="Tyrosine-protein phosphatase" evidence="15">
    <location>
        <begin position="269"/>
        <end position="432"/>
    </location>
</feature>
<dbReference type="Proteomes" id="UP000799767">
    <property type="component" value="Unassembled WGS sequence"/>
</dbReference>
<dbReference type="PROSITE" id="PS50056">
    <property type="entry name" value="TYR_PHOSPHATASE_2"/>
    <property type="match status" value="1"/>
</dbReference>
<keyword evidence="18" id="KW-1185">Reference proteome</keyword>
<protein>
    <recommendedName>
        <fullName evidence="4">protein-tyrosine-phosphatase</fullName>
        <ecNumber evidence="4">3.1.3.48</ecNumber>
    </recommendedName>
</protein>
<dbReference type="InterPro" id="IPR003595">
    <property type="entry name" value="Tyr_Pase_cat"/>
</dbReference>
<feature type="compositionally biased region" description="Polar residues" evidence="14">
    <location>
        <begin position="635"/>
        <end position="646"/>
    </location>
</feature>
<keyword evidence="11" id="KW-0539">Nucleus</keyword>
<dbReference type="InterPro" id="IPR044506">
    <property type="entry name" value="CDC14_C"/>
</dbReference>
<feature type="region of interest" description="Disordered" evidence="14">
    <location>
        <begin position="579"/>
        <end position="693"/>
    </location>
</feature>
<accession>A0A6A6PVQ1</accession>
<dbReference type="SUPFAM" id="SSF52799">
    <property type="entry name" value="(Phosphotyrosine protein) phosphatases II"/>
    <property type="match status" value="2"/>
</dbReference>
<dbReference type="InterPro" id="IPR016130">
    <property type="entry name" value="Tyr_Pase_AS"/>
</dbReference>
<dbReference type="PROSITE" id="PS00383">
    <property type="entry name" value="TYR_PHOSPHATASE_1"/>
    <property type="match status" value="1"/>
</dbReference>
<dbReference type="AlphaFoldDB" id="A0A6A6PVQ1"/>
<evidence type="ECO:0000313" key="17">
    <source>
        <dbReference type="EMBL" id="KAF2484112.1"/>
    </source>
</evidence>
<evidence type="ECO:0000256" key="6">
    <source>
        <dbReference type="ARBA" id="ARBA00022553"/>
    </source>
</evidence>
<dbReference type="InterPro" id="IPR029260">
    <property type="entry name" value="DSPn"/>
</dbReference>
<dbReference type="InterPro" id="IPR000340">
    <property type="entry name" value="Dual-sp_phosphatase_cat-dom"/>
</dbReference>
<dbReference type="InterPro" id="IPR050561">
    <property type="entry name" value="PTP"/>
</dbReference>
<keyword evidence="13" id="KW-0131">Cell cycle</keyword>
<evidence type="ECO:0000256" key="13">
    <source>
        <dbReference type="ARBA" id="ARBA00023306"/>
    </source>
</evidence>
<evidence type="ECO:0000259" key="15">
    <source>
        <dbReference type="PROSITE" id="PS50054"/>
    </source>
</evidence>
<feature type="compositionally biased region" description="Low complexity" evidence="14">
    <location>
        <begin position="652"/>
        <end position="663"/>
    </location>
</feature>
<evidence type="ECO:0000256" key="11">
    <source>
        <dbReference type="ARBA" id="ARBA00023242"/>
    </source>
</evidence>
<keyword evidence="10" id="KW-0904">Protein phosphatase</keyword>
<organism evidence="17 18">
    <name type="scientific">Neohortaea acidophila</name>
    <dbReference type="NCBI Taxonomy" id="245834"/>
    <lineage>
        <taxon>Eukaryota</taxon>
        <taxon>Fungi</taxon>
        <taxon>Dikarya</taxon>
        <taxon>Ascomycota</taxon>
        <taxon>Pezizomycotina</taxon>
        <taxon>Dothideomycetes</taxon>
        <taxon>Dothideomycetidae</taxon>
        <taxon>Mycosphaerellales</taxon>
        <taxon>Teratosphaeriaceae</taxon>
        <taxon>Neohortaea</taxon>
    </lineage>
</organism>
<feature type="domain" description="Tyrosine specific protein phosphatases" evidence="16">
    <location>
        <begin position="353"/>
        <end position="418"/>
    </location>
</feature>
<evidence type="ECO:0000256" key="10">
    <source>
        <dbReference type="ARBA" id="ARBA00022912"/>
    </source>
</evidence>
<evidence type="ECO:0000256" key="3">
    <source>
        <dbReference type="ARBA" id="ARBA00007315"/>
    </source>
</evidence>